<keyword evidence="1" id="KW-0812">Transmembrane</keyword>
<name>A0A7W6BYN9_9HYPH</name>
<evidence type="ECO:0000313" key="2">
    <source>
        <dbReference type="EMBL" id="MBB3937558.1"/>
    </source>
</evidence>
<dbReference type="Proteomes" id="UP000531216">
    <property type="component" value="Unassembled WGS sequence"/>
</dbReference>
<evidence type="ECO:0000256" key="1">
    <source>
        <dbReference type="SAM" id="Phobius"/>
    </source>
</evidence>
<comment type="caution">
    <text evidence="2">The sequence shown here is derived from an EMBL/GenBank/DDBJ whole genome shotgun (WGS) entry which is preliminary data.</text>
</comment>
<dbReference type="OrthoDB" id="9856464at2"/>
<protein>
    <submittedName>
        <fullName evidence="2">Uncharacterized protein</fullName>
    </submittedName>
</protein>
<dbReference type="EMBL" id="JACIDO010000010">
    <property type="protein sequence ID" value="MBB3937558.1"/>
    <property type="molecule type" value="Genomic_DNA"/>
</dbReference>
<feature type="transmembrane region" description="Helical" evidence="1">
    <location>
        <begin position="49"/>
        <end position="68"/>
    </location>
</feature>
<proteinExistence type="predicted"/>
<reference evidence="2 3" key="1">
    <citation type="submission" date="2020-08" db="EMBL/GenBank/DDBJ databases">
        <title>Genomic Encyclopedia of Type Strains, Phase IV (KMG-IV): sequencing the most valuable type-strain genomes for metagenomic binning, comparative biology and taxonomic classification.</title>
        <authorList>
            <person name="Goeker M."/>
        </authorList>
    </citation>
    <scope>NUCLEOTIDE SEQUENCE [LARGE SCALE GENOMIC DNA]</scope>
    <source>
        <strain evidence="2 3">DSM 25024</strain>
    </source>
</reference>
<accession>A0A7W6BYN9</accession>
<gene>
    <name evidence="2" type="ORF">GGR05_003725</name>
</gene>
<dbReference type="AlphaFoldDB" id="A0A7W6BYN9"/>
<keyword evidence="1" id="KW-1133">Transmembrane helix</keyword>
<sequence length="82" mass="9240">MGAQNIAGHASILYARKQAQCLTEQEAELLEFDRTRGNADQSVESDRGFLVLGLCMIICEAAFGWVAFKKIWFGWLGMPGWW</sequence>
<keyword evidence="1" id="KW-0472">Membrane</keyword>
<dbReference type="RefSeq" id="WP_090964877.1">
    <property type="nucleotide sequence ID" value="NZ_CP181348.1"/>
</dbReference>
<keyword evidence="3" id="KW-1185">Reference proteome</keyword>
<organism evidence="2 3">
    <name type="scientific">Aureimonas phyllosphaerae</name>
    <dbReference type="NCBI Taxonomy" id="1166078"/>
    <lineage>
        <taxon>Bacteria</taxon>
        <taxon>Pseudomonadati</taxon>
        <taxon>Pseudomonadota</taxon>
        <taxon>Alphaproteobacteria</taxon>
        <taxon>Hyphomicrobiales</taxon>
        <taxon>Aurantimonadaceae</taxon>
        <taxon>Aureimonas</taxon>
    </lineage>
</organism>
<evidence type="ECO:0000313" key="3">
    <source>
        <dbReference type="Proteomes" id="UP000531216"/>
    </source>
</evidence>